<dbReference type="PANTHER" id="PTHR37576">
    <property type="entry name" value="DEFECT AT LOW TEMPERATURE PROTEIN 1"/>
    <property type="match status" value="1"/>
</dbReference>
<dbReference type="AlphaFoldDB" id="A0A9P8G1Z3"/>
<evidence type="ECO:0000313" key="1">
    <source>
        <dbReference type="EMBL" id="KAG9989088.1"/>
    </source>
</evidence>
<protein>
    <submittedName>
        <fullName evidence="1">Uncharacterized protein</fullName>
    </submittedName>
</protein>
<gene>
    <name evidence="1" type="ORF">KCU98_g2151</name>
</gene>
<dbReference type="Proteomes" id="UP000729357">
    <property type="component" value="Unassembled WGS sequence"/>
</dbReference>
<comment type="caution">
    <text evidence="1">The sequence shown here is derived from an EMBL/GenBank/DDBJ whole genome shotgun (WGS) entry which is preliminary data.</text>
</comment>
<organism evidence="1 2">
    <name type="scientific">Aureobasidium melanogenum</name>
    <name type="common">Aureobasidium pullulans var. melanogenum</name>
    <dbReference type="NCBI Taxonomy" id="46634"/>
    <lineage>
        <taxon>Eukaryota</taxon>
        <taxon>Fungi</taxon>
        <taxon>Dikarya</taxon>
        <taxon>Ascomycota</taxon>
        <taxon>Pezizomycotina</taxon>
        <taxon>Dothideomycetes</taxon>
        <taxon>Dothideomycetidae</taxon>
        <taxon>Dothideales</taxon>
        <taxon>Saccotheciaceae</taxon>
        <taxon>Aureobasidium</taxon>
    </lineage>
</organism>
<feature type="non-terminal residue" evidence="1">
    <location>
        <position position="1"/>
    </location>
</feature>
<dbReference type="EMBL" id="JAHFXS010000105">
    <property type="protein sequence ID" value="KAG9989088.1"/>
    <property type="molecule type" value="Genomic_DNA"/>
</dbReference>
<name>A0A9P8G1Z3_AURME</name>
<reference evidence="1" key="1">
    <citation type="journal article" date="2021" name="J Fungi (Basel)">
        <title>Virulence traits and population genomics of the black yeast Aureobasidium melanogenum.</title>
        <authorList>
            <person name="Cernosa A."/>
            <person name="Sun X."/>
            <person name="Gostincar C."/>
            <person name="Fang C."/>
            <person name="Gunde-Cimerman N."/>
            <person name="Song Z."/>
        </authorList>
    </citation>
    <scope>NUCLEOTIDE SEQUENCE</scope>
    <source>
        <strain evidence="1">EXF-9298</strain>
    </source>
</reference>
<evidence type="ECO:0000313" key="2">
    <source>
        <dbReference type="Proteomes" id="UP000729357"/>
    </source>
</evidence>
<keyword evidence="2" id="KW-1185">Reference proteome</keyword>
<dbReference type="PANTHER" id="PTHR37576:SF2">
    <property type="entry name" value="DEFECT AT LOW TEMPERATURE PROTEIN 1"/>
    <property type="match status" value="1"/>
</dbReference>
<reference evidence="1" key="2">
    <citation type="submission" date="2021-08" db="EMBL/GenBank/DDBJ databases">
        <authorList>
            <person name="Gostincar C."/>
            <person name="Sun X."/>
            <person name="Song Z."/>
            <person name="Gunde-Cimerman N."/>
        </authorList>
    </citation>
    <scope>NUCLEOTIDE SEQUENCE</scope>
    <source>
        <strain evidence="1">EXF-9298</strain>
    </source>
</reference>
<proteinExistence type="predicted"/>
<accession>A0A9P8G1Z3</accession>
<sequence>MLDSENVVFETNTAYKILSNDSDAPNEAEPYSLGLQTFYVWTTLEDEPLLNASKRKCHGFSTSVECVMAPAAIEYPVVLRDNITSIATRPSEVKAAQTNDYSTNDPRLVDGLLGLFKAVNNIVQSKVTMSSSGGELQYSAEGSFSYFYTTHTLDVDQFTCEMSSADPTDDILAILDEIMFRTSLAATGNYSDISLPFNSTWCTMNASELVIVYESRYSYLIAATIISLLACCFVLPTFDGYRRPDRPYSLSPIEIAKAFDAPLLRSSGMGTSDLPVDKLVKHVGRTEVQYVAVTGTEGEDSMLRQRKFIVPGVALQVDMAELRPLFYLKMNESDISEQKQWFDNILHLDDDGNTIPATPVQTDFIETYSQLLNSILTPQTAAEKVQCLVKSLSD</sequence>